<evidence type="ECO:0000313" key="2">
    <source>
        <dbReference type="EMBL" id="RDX48721.1"/>
    </source>
</evidence>
<sequence length="265" mass="29462">MCGSTSISISRSMRYRARWICNRRSFRSESESLRRLVARYISYTTCRIIERGLERFVVSQLTASQIKEKYPVSDVELPVETKKTYYWPRTQEGEHWKAITGDLWRDIREKYVPPPSVWDFPFSVSSSLSRPNGTSTKSLPVTSRTMSATLSPLSEHEGVPLSETSAVTSRGTTTLAPIEDIEEPAESPLFSAAEEPAQAVVAVPSHPASPSKPRPVRQSDGPPTAYKGRRPLHQVARSSRAYRRGSSDVVPTRSGTLSMSSASIV</sequence>
<accession>A0A371D858</accession>
<feature type="compositionally biased region" description="Polar residues" evidence="1">
    <location>
        <begin position="162"/>
        <end position="173"/>
    </location>
</feature>
<name>A0A371D858_9APHY</name>
<protein>
    <submittedName>
        <fullName evidence="2">Uncharacterized protein</fullName>
    </submittedName>
</protein>
<dbReference type="EMBL" id="KZ857410">
    <property type="protein sequence ID" value="RDX48721.1"/>
    <property type="molecule type" value="Genomic_DNA"/>
</dbReference>
<keyword evidence="3" id="KW-1185">Reference proteome</keyword>
<evidence type="ECO:0000256" key="1">
    <source>
        <dbReference type="SAM" id="MobiDB-lite"/>
    </source>
</evidence>
<organism evidence="2 3">
    <name type="scientific">Lentinus brumalis</name>
    <dbReference type="NCBI Taxonomy" id="2498619"/>
    <lineage>
        <taxon>Eukaryota</taxon>
        <taxon>Fungi</taxon>
        <taxon>Dikarya</taxon>
        <taxon>Basidiomycota</taxon>
        <taxon>Agaricomycotina</taxon>
        <taxon>Agaricomycetes</taxon>
        <taxon>Polyporales</taxon>
        <taxon>Polyporaceae</taxon>
        <taxon>Lentinus</taxon>
    </lineage>
</organism>
<reference evidence="2 3" key="1">
    <citation type="journal article" date="2018" name="Biotechnol. Biofuels">
        <title>Integrative visual omics of the white-rot fungus Polyporus brumalis exposes the biotechnological potential of its oxidative enzymes for delignifying raw plant biomass.</title>
        <authorList>
            <person name="Miyauchi S."/>
            <person name="Rancon A."/>
            <person name="Drula E."/>
            <person name="Hage H."/>
            <person name="Chaduli D."/>
            <person name="Favel A."/>
            <person name="Grisel S."/>
            <person name="Henrissat B."/>
            <person name="Herpoel-Gimbert I."/>
            <person name="Ruiz-Duenas F.J."/>
            <person name="Chevret D."/>
            <person name="Hainaut M."/>
            <person name="Lin J."/>
            <person name="Wang M."/>
            <person name="Pangilinan J."/>
            <person name="Lipzen A."/>
            <person name="Lesage-Meessen L."/>
            <person name="Navarro D."/>
            <person name="Riley R."/>
            <person name="Grigoriev I.V."/>
            <person name="Zhou S."/>
            <person name="Raouche S."/>
            <person name="Rosso M.N."/>
        </authorList>
    </citation>
    <scope>NUCLEOTIDE SEQUENCE [LARGE SCALE GENOMIC DNA]</scope>
    <source>
        <strain evidence="2 3">BRFM 1820</strain>
    </source>
</reference>
<proteinExistence type="predicted"/>
<feature type="region of interest" description="Disordered" evidence="1">
    <location>
        <begin position="150"/>
        <end position="173"/>
    </location>
</feature>
<evidence type="ECO:0000313" key="3">
    <source>
        <dbReference type="Proteomes" id="UP000256964"/>
    </source>
</evidence>
<dbReference type="Proteomes" id="UP000256964">
    <property type="component" value="Unassembled WGS sequence"/>
</dbReference>
<gene>
    <name evidence="2" type="ORF">OH76DRAFT_651202</name>
</gene>
<dbReference type="AlphaFoldDB" id="A0A371D858"/>
<feature type="region of interest" description="Disordered" evidence="1">
    <location>
        <begin position="202"/>
        <end position="265"/>
    </location>
</feature>
<feature type="compositionally biased region" description="Polar residues" evidence="1">
    <location>
        <begin position="253"/>
        <end position="265"/>
    </location>
</feature>